<feature type="compositionally biased region" description="Acidic residues" evidence="1">
    <location>
        <begin position="153"/>
        <end position="233"/>
    </location>
</feature>
<gene>
    <name evidence="2" type="ORF">FC44_GL000560</name>
</gene>
<dbReference type="Gene3D" id="3.40.10.10">
    <property type="entry name" value="DNA Methylphosphotriester Repair Domain"/>
    <property type="match status" value="1"/>
</dbReference>
<dbReference type="EMBL" id="AZGN01000055">
    <property type="protein sequence ID" value="KRM31325.1"/>
    <property type="molecule type" value="Genomic_DNA"/>
</dbReference>
<dbReference type="SUPFAM" id="SSF57884">
    <property type="entry name" value="Ada DNA repair protein, N-terminal domain (N-Ada 10)"/>
    <property type="match status" value="1"/>
</dbReference>
<feature type="region of interest" description="Disordered" evidence="1">
    <location>
        <begin position="148"/>
        <end position="260"/>
    </location>
</feature>
<dbReference type="Proteomes" id="UP000051735">
    <property type="component" value="Unassembled WGS sequence"/>
</dbReference>
<evidence type="ECO:0000313" key="3">
    <source>
        <dbReference type="Proteomes" id="UP000051735"/>
    </source>
</evidence>
<evidence type="ECO:0000256" key="1">
    <source>
        <dbReference type="SAM" id="MobiDB-lite"/>
    </source>
</evidence>
<keyword evidence="3" id="KW-1185">Reference proteome</keyword>
<reference evidence="2 3" key="1">
    <citation type="journal article" date="2015" name="Genome Announc.">
        <title>Expanding the biotechnology potential of lactobacilli through comparative genomics of 213 strains and associated genera.</title>
        <authorList>
            <person name="Sun Z."/>
            <person name="Harris H.M."/>
            <person name="McCann A."/>
            <person name="Guo C."/>
            <person name="Argimon S."/>
            <person name="Zhang W."/>
            <person name="Yang X."/>
            <person name="Jeffery I.B."/>
            <person name="Cooney J.C."/>
            <person name="Kagawa T.F."/>
            <person name="Liu W."/>
            <person name="Song Y."/>
            <person name="Salvetti E."/>
            <person name="Wrobel A."/>
            <person name="Rasinkangas P."/>
            <person name="Parkhill J."/>
            <person name="Rea M.C."/>
            <person name="O'Sullivan O."/>
            <person name="Ritari J."/>
            <person name="Douillard F.P."/>
            <person name="Paul Ross R."/>
            <person name="Yang R."/>
            <person name="Briner A.E."/>
            <person name="Felis G.E."/>
            <person name="de Vos W.M."/>
            <person name="Barrangou R."/>
            <person name="Klaenhammer T.R."/>
            <person name="Caufield P.W."/>
            <person name="Cui Y."/>
            <person name="Zhang H."/>
            <person name="O'Toole P.W."/>
        </authorList>
    </citation>
    <scope>NUCLEOTIDE SEQUENCE [LARGE SCALE GENOMIC DNA]</scope>
    <source>
        <strain evidence="2 3">DSM 6629</strain>
    </source>
</reference>
<proteinExistence type="predicted"/>
<accession>A0ABR5PNF5</accession>
<comment type="caution">
    <text evidence="2">The sequence shown here is derived from an EMBL/GenBank/DDBJ whole genome shotgun (WGS) entry which is preliminary data.</text>
</comment>
<protein>
    <recommendedName>
        <fullName evidence="4">Lipoprotein</fullName>
    </recommendedName>
</protein>
<evidence type="ECO:0008006" key="4">
    <source>
        <dbReference type="Google" id="ProtNLM"/>
    </source>
</evidence>
<sequence>MLLTACGEDDSSTKALTHHTQNIYNVKISKVKSDDGDFVVSGTTKAPDGSKILAQGETDKDQNKAEADDDVDYCKVKDHKFTARLTADNLTEKDIKQDLKIKVKICAVKKYDVDYDDYKITKKVRTALKSKVKTTVLTVDDKIATYYKKDDSSSDDNDSNDSDSSDEDSDSDSDEDDLSDEDTNDDSDSEDDVDDSDVDDTDDDIDDSDLDTDDEEEDEPEDDADEDSSDDQSADANSDSDKVYTGDSSQIIGDARTKKYHMPGQAGYYIDKKNVVIFNSEKEAQAQGYIKSKR</sequence>
<evidence type="ECO:0000313" key="2">
    <source>
        <dbReference type="EMBL" id="KRM31325.1"/>
    </source>
</evidence>
<dbReference type="InterPro" id="IPR035451">
    <property type="entry name" value="Ada-like_dom_sf"/>
</dbReference>
<organism evidence="2 3">
    <name type="scientific">Lactobacillus intestinalis DSM 6629</name>
    <dbReference type="NCBI Taxonomy" id="1423761"/>
    <lineage>
        <taxon>Bacteria</taxon>
        <taxon>Bacillati</taxon>
        <taxon>Bacillota</taxon>
        <taxon>Bacilli</taxon>
        <taxon>Lactobacillales</taxon>
        <taxon>Lactobacillaceae</taxon>
        <taxon>Lactobacillus</taxon>
    </lineage>
</organism>
<name>A0ABR5PNF5_9LACO</name>